<accession>A0A4S3B0U7</accession>
<evidence type="ECO:0000256" key="3">
    <source>
        <dbReference type="ARBA" id="ARBA00022679"/>
    </source>
</evidence>
<reference evidence="5 6" key="1">
    <citation type="submission" date="2019-01" db="EMBL/GenBank/DDBJ databases">
        <title>Vagococcus silagei sp. nov. isolated from brewer's grain.</title>
        <authorList>
            <person name="Guu J.-R."/>
        </authorList>
    </citation>
    <scope>NUCLEOTIDE SEQUENCE [LARGE SCALE GENOMIC DNA]</scope>
    <source>
        <strain evidence="5 6">2B-2</strain>
    </source>
</reference>
<keyword evidence="4" id="KW-1133">Transmembrane helix</keyword>
<dbReference type="PANTHER" id="PTHR43630:SF1">
    <property type="entry name" value="POLY-BETA-1,6-N-ACETYL-D-GLUCOSAMINE SYNTHASE"/>
    <property type="match status" value="1"/>
</dbReference>
<dbReference type="EMBL" id="SDGV01000018">
    <property type="protein sequence ID" value="THB60704.1"/>
    <property type="molecule type" value="Genomic_DNA"/>
</dbReference>
<dbReference type="SUPFAM" id="SSF53448">
    <property type="entry name" value="Nucleotide-diphospho-sugar transferases"/>
    <property type="match status" value="1"/>
</dbReference>
<keyword evidence="3 5" id="KW-0808">Transferase</keyword>
<evidence type="ECO:0000256" key="1">
    <source>
        <dbReference type="ARBA" id="ARBA00006739"/>
    </source>
</evidence>
<dbReference type="PANTHER" id="PTHR43630">
    <property type="entry name" value="POLY-BETA-1,6-N-ACETYL-D-GLUCOSAMINE SYNTHASE"/>
    <property type="match status" value="1"/>
</dbReference>
<dbReference type="CDD" id="cd06423">
    <property type="entry name" value="CESA_like"/>
    <property type="match status" value="1"/>
</dbReference>
<feature type="transmembrane region" description="Helical" evidence="4">
    <location>
        <begin position="6"/>
        <end position="28"/>
    </location>
</feature>
<organism evidence="5 6">
    <name type="scientific">Vagococcus silagei</name>
    <dbReference type="NCBI Taxonomy" id="2508885"/>
    <lineage>
        <taxon>Bacteria</taxon>
        <taxon>Bacillati</taxon>
        <taxon>Bacillota</taxon>
        <taxon>Bacilli</taxon>
        <taxon>Lactobacillales</taxon>
        <taxon>Enterococcaceae</taxon>
        <taxon>Vagococcus</taxon>
    </lineage>
</organism>
<keyword evidence="2" id="KW-0328">Glycosyltransferase</keyword>
<dbReference type="Gene3D" id="3.90.550.10">
    <property type="entry name" value="Spore Coat Polysaccharide Biosynthesis Protein SpsA, Chain A"/>
    <property type="match status" value="1"/>
</dbReference>
<evidence type="ECO:0000313" key="5">
    <source>
        <dbReference type="EMBL" id="THB60704.1"/>
    </source>
</evidence>
<feature type="transmembrane region" description="Helical" evidence="4">
    <location>
        <begin position="343"/>
        <end position="372"/>
    </location>
</feature>
<dbReference type="AlphaFoldDB" id="A0A4S3B0U7"/>
<feature type="transmembrane region" description="Helical" evidence="4">
    <location>
        <begin position="384"/>
        <end position="404"/>
    </location>
</feature>
<dbReference type="GO" id="GO:0016757">
    <property type="term" value="F:glycosyltransferase activity"/>
    <property type="evidence" value="ECO:0007669"/>
    <property type="project" value="UniProtKB-KW"/>
</dbReference>
<proteinExistence type="inferred from homology"/>
<gene>
    <name evidence="5" type="ORF">ESZ54_08930</name>
</gene>
<dbReference type="Proteomes" id="UP000310506">
    <property type="component" value="Unassembled WGS sequence"/>
</dbReference>
<evidence type="ECO:0000256" key="4">
    <source>
        <dbReference type="SAM" id="Phobius"/>
    </source>
</evidence>
<keyword evidence="4" id="KW-0812">Transmembrane</keyword>
<comment type="similarity">
    <text evidence="1">Belongs to the glycosyltransferase 2 family.</text>
</comment>
<comment type="caution">
    <text evidence="5">The sequence shown here is derived from an EMBL/GenBank/DDBJ whole genome shotgun (WGS) entry which is preliminary data.</text>
</comment>
<dbReference type="OrthoDB" id="9766299at2"/>
<feature type="transmembrane region" description="Helical" evidence="4">
    <location>
        <begin position="416"/>
        <end position="434"/>
    </location>
</feature>
<keyword evidence="4" id="KW-0472">Membrane</keyword>
<protein>
    <submittedName>
        <fullName evidence="5">Glycosyltransferase family 2 protein</fullName>
    </submittedName>
</protein>
<dbReference type="Pfam" id="PF13641">
    <property type="entry name" value="Glyco_tranf_2_3"/>
    <property type="match status" value="1"/>
</dbReference>
<dbReference type="RefSeq" id="WP_136137329.1">
    <property type="nucleotide sequence ID" value="NZ_SDGV01000018.1"/>
</dbReference>
<evidence type="ECO:0000256" key="2">
    <source>
        <dbReference type="ARBA" id="ARBA00022676"/>
    </source>
</evidence>
<keyword evidence="6" id="KW-1185">Reference proteome</keyword>
<sequence length="465" mass="53944">MLEDIFLFFAIIVNWFLFLLYCMQLFLFRVELKKTEKTNIVLKNTLLKNPSEKFEALHQPLTIIVPAYNEEKTITKSIESLLKQSYQNLTIYIINDGSADDTLLTCLQRFNMAAIPDLTQNTMIPTKETYQFYQSVNYHNLYLIDKENGGKSDALNVGINYTKTSHISFIDADTFLEEDALISLMSSFYFDPKIVSIGGLIRPMTNNRVLHDPKIRTLNLLKGFQYLEYLRSVLVFRSSLSSINSTVIISGAFGVYTTEIVRQIAGFETTSIGEDFDLTLKIRKYLNDNKIDKSQIFLSNSVCWTQPPARVIEFVKQRSRWQIGFLQTIIKQRKMVFRPRYRGVGMFSLPVFIFTELISLIIEVTGILIALGLLMFNLITWKKLLLIFLLSSSINLFFSLIVILQNSKLQKLAYRDTLYLTFLAYIEAFSFHWLSSYCKLKGAILFLKAPRKKHQWGDMQREEVR</sequence>
<name>A0A4S3B0U7_9ENTE</name>
<dbReference type="InterPro" id="IPR029044">
    <property type="entry name" value="Nucleotide-diphossugar_trans"/>
</dbReference>
<evidence type="ECO:0000313" key="6">
    <source>
        <dbReference type="Proteomes" id="UP000310506"/>
    </source>
</evidence>